<keyword evidence="3" id="KW-1185">Reference proteome</keyword>
<accession>A0A8E0RXD0</accession>
<evidence type="ECO:0000256" key="1">
    <source>
        <dbReference type="SAM" id="MobiDB-lite"/>
    </source>
</evidence>
<proteinExistence type="predicted"/>
<reference evidence="2" key="1">
    <citation type="submission" date="2019-05" db="EMBL/GenBank/DDBJ databases">
        <title>Annotation for the trematode Fasciolopsis buski.</title>
        <authorList>
            <person name="Choi Y.-J."/>
        </authorList>
    </citation>
    <scope>NUCLEOTIDE SEQUENCE</scope>
    <source>
        <strain evidence="2">HT</strain>
        <tissue evidence="2">Whole worm</tissue>
    </source>
</reference>
<feature type="region of interest" description="Disordered" evidence="1">
    <location>
        <begin position="1"/>
        <end position="156"/>
    </location>
</feature>
<name>A0A8E0RXD0_9TREM</name>
<dbReference type="EMBL" id="LUCM01006842">
    <property type="protein sequence ID" value="KAA0190692.1"/>
    <property type="molecule type" value="Genomic_DNA"/>
</dbReference>
<sequence length="275" mass="29133">MPRRSGHAQSDENPPPRRQSARIAAVQAASPAKSPVKSPRRKRQSTEPNKSHSEDTESQQSQIKSESSIEGLNGLETSSSKDRESVVDSQELPSKKAKVDEENGGKLSFQYHHLVDTSKEEASAAEAVEPEHEKSSKDEMDFEVVEKSEVPPPDSAEVRAAITVQGEDGQLLAGFVQVDKDGLPSATSLEVKQPCTEEPEASAISLTTSSVHASDALVENSVNGDSNHHLEPAPALEPDVQTKAPVAAEATAQPILAPAAGDGTTDAVVSEPVPQ</sequence>
<feature type="compositionally biased region" description="Basic and acidic residues" evidence="1">
    <location>
        <begin position="93"/>
        <end position="104"/>
    </location>
</feature>
<feature type="region of interest" description="Disordered" evidence="1">
    <location>
        <begin position="215"/>
        <end position="275"/>
    </location>
</feature>
<comment type="caution">
    <text evidence="2">The sequence shown here is derived from an EMBL/GenBank/DDBJ whole genome shotgun (WGS) entry which is preliminary data.</text>
</comment>
<protein>
    <submittedName>
        <fullName evidence="2">Uncharacterized protein</fullName>
    </submittedName>
</protein>
<evidence type="ECO:0000313" key="2">
    <source>
        <dbReference type="EMBL" id="KAA0190692.1"/>
    </source>
</evidence>
<evidence type="ECO:0000313" key="3">
    <source>
        <dbReference type="Proteomes" id="UP000728185"/>
    </source>
</evidence>
<feature type="compositionally biased region" description="Basic and acidic residues" evidence="1">
    <location>
        <begin position="113"/>
        <end position="122"/>
    </location>
</feature>
<gene>
    <name evidence="2" type="ORF">FBUS_06263</name>
</gene>
<dbReference type="AlphaFoldDB" id="A0A8E0RXD0"/>
<dbReference type="Proteomes" id="UP000728185">
    <property type="component" value="Unassembled WGS sequence"/>
</dbReference>
<feature type="compositionally biased region" description="Low complexity" evidence="1">
    <location>
        <begin position="58"/>
        <end position="70"/>
    </location>
</feature>
<dbReference type="OrthoDB" id="6258415at2759"/>
<feature type="compositionally biased region" description="Basic and acidic residues" evidence="1">
    <location>
        <begin position="129"/>
        <end position="149"/>
    </location>
</feature>
<organism evidence="2 3">
    <name type="scientific">Fasciolopsis buskii</name>
    <dbReference type="NCBI Taxonomy" id="27845"/>
    <lineage>
        <taxon>Eukaryota</taxon>
        <taxon>Metazoa</taxon>
        <taxon>Spiralia</taxon>
        <taxon>Lophotrochozoa</taxon>
        <taxon>Platyhelminthes</taxon>
        <taxon>Trematoda</taxon>
        <taxon>Digenea</taxon>
        <taxon>Plagiorchiida</taxon>
        <taxon>Echinostomata</taxon>
        <taxon>Echinostomatoidea</taxon>
        <taxon>Fasciolidae</taxon>
        <taxon>Fasciolopsis</taxon>
    </lineage>
</organism>